<dbReference type="NCBIfam" id="TIGR00967">
    <property type="entry name" value="3a0501s007"/>
    <property type="match status" value="1"/>
</dbReference>
<dbReference type="PRINTS" id="PR00303">
    <property type="entry name" value="SECYTRNLCASE"/>
</dbReference>
<dbReference type="Pfam" id="PF00344">
    <property type="entry name" value="SecY"/>
    <property type="match status" value="1"/>
</dbReference>
<dbReference type="OrthoDB" id="9809248at2"/>
<dbReference type="eggNOG" id="COG0201">
    <property type="taxonomic scope" value="Bacteria"/>
</dbReference>
<evidence type="ECO:0000256" key="3">
    <source>
        <dbReference type="ARBA" id="ARBA00022448"/>
    </source>
</evidence>
<dbReference type="InterPro" id="IPR023201">
    <property type="entry name" value="SecY_dom_sf"/>
</dbReference>
<dbReference type="PIRSF" id="PIRSF004557">
    <property type="entry name" value="SecY"/>
    <property type="match status" value="1"/>
</dbReference>
<dbReference type="RefSeq" id="WP_011264774.1">
    <property type="nucleotide sequence ID" value="NC_006908.1"/>
</dbReference>
<dbReference type="SUPFAM" id="SSF103491">
    <property type="entry name" value="Preprotein translocase SecY subunit"/>
    <property type="match status" value="1"/>
</dbReference>
<feature type="transmembrane region" description="Helical" evidence="9">
    <location>
        <begin position="201"/>
        <end position="225"/>
    </location>
</feature>
<feature type="transmembrane region" description="Helical" evidence="9">
    <location>
        <begin position="134"/>
        <end position="154"/>
    </location>
</feature>
<feature type="transmembrane region" description="Helical" evidence="9">
    <location>
        <begin position="237"/>
        <end position="259"/>
    </location>
</feature>
<comment type="subunit">
    <text evidence="9">Component of the Sec protein translocase complex. Heterotrimer consisting of SecY, SecE and SecG subunits. The heterotrimers can form oligomers, although 1 heterotrimer is thought to be able to translocate proteins. Interacts with the ribosome. Interacts with SecDF, and other proteins may be involved. Interacts with SecA.</text>
</comment>
<dbReference type="STRING" id="267748.MMOB2540"/>
<evidence type="ECO:0000256" key="2">
    <source>
        <dbReference type="ARBA" id="ARBA00005751"/>
    </source>
</evidence>
<feature type="transmembrane region" description="Helical" evidence="9">
    <location>
        <begin position="333"/>
        <end position="351"/>
    </location>
</feature>
<evidence type="ECO:0000313" key="13">
    <source>
        <dbReference type="EMBL" id="AAT27740.1"/>
    </source>
</evidence>
<dbReference type="HOGENOM" id="CLU_030313_0_1_14"/>
<evidence type="ECO:0000313" key="14">
    <source>
        <dbReference type="Proteomes" id="UP000009072"/>
    </source>
</evidence>
<dbReference type="GO" id="GO:0065002">
    <property type="term" value="P:intracellular protein transmembrane transport"/>
    <property type="evidence" value="ECO:0007669"/>
    <property type="project" value="UniProtKB-UniRule"/>
</dbReference>
<keyword evidence="8 9" id="KW-0472">Membrane</keyword>
<dbReference type="PANTHER" id="PTHR10906">
    <property type="entry name" value="SECY/SEC61-ALPHA FAMILY MEMBER"/>
    <property type="match status" value="1"/>
</dbReference>
<name>Q6KI36_MYCM1</name>
<feature type="transmembrane region" description="Helical" evidence="9">
    <location>
        <begin position="40"/>
        <end position="66"/>
    </location>
</feature>
<accession>Q6KI36</accession>
<proteinExistence type="inferred from homology"/>
<evidence type="ECO:0000256" key="6">
    <source>
        <dbReference type="ARBA" id="ARBA00022989"/>
    </source>
</evidence>
<evidence type="ECO:0000256" key="11">
    <source>
        <dbReference type="RuleBase" id="RU003484"/>
    </source>
</evidence>
<feature type="transmembrane region" description="Helical" evidence="9">
    <location>
        <begin position="386"/>
        <end position="405"/>
    </location>
</feature>
<comment type="subcellular location">
    <subcellularLocation>
        <location evidence="9">Cell membrane</location>
        <topology evidence="9">Multi-pass membrane protein</topology>
    </subcellularLocation>
    <subcellularLocation>
        <location evidence="1 11">Membrane</location>
        <topology evidence="1 11">Multi-pass membrane protein</topology>
    </subcellularLocation>
</comment>
<comment type="function">
    <text evidence="9 10">The central subunit of the protein translocation channel SecYEG. Consists of two halves formed by TMs 1-5 and 6-10. These two domains form a lateral gate at the front which open onto the bilayer between TMs 2 and 7, and are clamped together by SecE at the back. The channel is closed by both a pore ring composed of hydrophobic SecY resides and a short helix (helix 2A) on the extracellular side of the membrane which forms a plug. The plug probably moves laterally to allow the channel to open. The ring and the pore may move independently.</text>
</comment>
<feature type="transmembrane region" description="Helical" evidence="9">
    <location>
        <begin position="417"/>
        <end position="435"/>
    </location>
</feature>
<feature type="transmembrane region" description="Helical" evidence="9">
    <location>
        <begin position="86"/>
        <end position="106"/>
    </location>
</feature>
<dbReference type="InterPro" id="IPR002208">
    <property type="entry name" value="SecY/SEC61-alpha"/>
</dbReference>
<gene>
    <name evidence="9 13" type="primary">secY</name>
    <name evidence="13" type="ordered locus">MMOB2540</name>
</gene>
<protein>
    <recommendedName>
        <fullName evidence="9 10">Protein translocase subunit SecY</fullName>
    </recommendedName>
</protein>
<evidence type="ECO:0000256" key="8">
    <source>
        <dbReference type="ARBA" id="ARBA00023136"/>
    </source>
</evidence>
<keyword evidence="6 9" id="KW-1133">Transmembrane helix</keyword>
<evidence type="ECO:0000256" key="4">
    <source>
        <dbReference type="ARBA" id="ARBA00022692"/>
    </source>
</evidence>
<comment type="similarity">
    <text evidence="2 9 12">Belongs to the SecY/SEC61-alpha family.</text>
</comment>
<dbReference type="GO" id="GO:0043952">
    <property type="term" value="P:protein transport by the Sec complex"/>
    <property type="evidence" value="ECO:0007669"/>
    <property type="project" value="UniProtKB-UniRule"/>
</dbReference>
<evidence type="ECO:0000256" key="12">
    <source>
        <dbReference type="RuleBase" id="RU004349"/>
    </source>
</evidence>
<keyword evidence="14" id="KW-1185">Reference proteome</keyword>
<dbReference type="InterPro" id="IPR026593">
    <property type="entry name" value="SecY"/>
</dbReference>
<reference evidence="13 14" key="1">
    <citation type="journal article" date="2004" name="Genome Res.">
        <title>The complete genome and proteome of Mycoplasma mobile.</title>
        <authorList>
            <person name="Jaffe J.D."/>
            <person name="Stange-Thomann N."/>
            <person name="Smith C."/>
            <person name="DeCaprio D."/>
            <person name="Fisher S."/>
            <person name="Butler J."/>
            <person name="Calvo S."/>
            <person name="Elkins T."/>
            <person name="FitzGerald M.G."/>
            <person name="Hafez N."/>
            <person name="Kodira C.D."/>
            <person name="Major J."/>
            <person name="Wang S."/>
            <person name="Wilkinson J."/>
            <person name="Nicol R."/>
            <person name="Nusbaum C."/>
            <person name="Birren B."/>
            <person name="Berg H.C."/>
            <person name="Church G.M."/>
        </authorList>
    </citation>
    <scope>NUCLEOTIDE SEQUENCE [LARGE SCALE GENOMIC DNA]</scope>
    <source>
        <strain evidence="14">ATCC 43663 / 163K / NCTC 11711</strain>
    </source>
</reference>
<dbReference type="Proteomes" id="UP000009072">
    <property type="component" value="Chromosome"/>
</dbReference>
<keyword evidence="4 9" id="KW-0812">Transmembrane</keyword>
<dbReference type="GO" id="GO:0006605">
    <property type="term" value="P:protein targeting"/>
    <property type="evidence" value="ECO:0007669"/>
    <property type="project" value="UniProtKB-UniRule"/>
</dbReference>
<dbReference type="EMBL" id="AE017308">
    <property type="protein sequence ID" value="AAT27740.1"/>
    <property type="molecule type" value="Genomic_DNA"/>
</dbReference>
<evidence type="ECO:0000256" key="1">
    <source>
        <dbReference type="ARBA" id="ARBA00004141"/>
    </source>
</evidence>
<feature type="transmembrane region" description="Helical" evidence="9">
    <location>
        <begin position="292"/>
        <end position="313"/>
    </location>
</feature>
<keyword evidence="9" id="KW-1003">Cell membrane</keyword>
<sequence>MIPKIKDFFANIPTSIAKYFFILRNAWKDFRKKRALLNKIVFTIFLLSIFAIAGSITLPGVSVGNLDSNTFLGILNLVGGGGLRNFSIVALGISPFITASLVMQILQTKLFPPIYRLSQSGPIGRRKINIITRAITIFLGVVQSMTIVSALSAQNSFISLTNEFNVFWYQFIILPVILIAGTVFSIFIGDQITDKGVGNGTTLLIFTGIVITLPTQFTATFNALVGEQQRVSSLSNGIVTFISYVFGFIILMYIIGFVYNAERRIPIQQVGAGRAKNEKELSYLPIKINPGGISPIIFALIIISFPQLFASVFPISNPFRIWVESNLRPNNTIGFILFISITFIFAIFFGLQQSKVDKIAEDFAKNSTFIPGIKPGQETETYLTGIVLRLCFFSAFYLIIIGGMQFAQQLAGVPENISFGGTSVIILVTASYETITQIQARKKSQSLSQKHKKILEVTSKNNNDEKSKGLLW</sequence>
<dbReference type="PROSITE" id="PS00756">
    <property type="entry name" value="SECY_2"/>
    <property type="match status" value="1"/>
</dbReference>
<evidence type="ECO:0000256" key="5">
    <source>
        <dbReference type="ARBA" id="ARBA00022927"/>
    </source>
</evidence>
<dbReference type="InterPro" id="IPR030659">
    <property type="entry name" value="SecY_CS"/>
</dbReference>
<dbReference type="PROSITE" id="PS00755">
    <property type="entry name" value="SECY_1"/>
    <property type="match status" value="1"/>
</dbReference>
<dbReference type="KEGG" id="mmo:MMOB2540"/>
<keyword evidence="7 9" id="KW-0811">Translocation</keyword>
<feature type="transmembrane region" description="Helical" evidence="9">
    <location>
        <begin position="166"/>
        <end position="189"/>
    </location>
</feature>
<dbReference type="AlphaFoldDB" id="Q6KI36"/>
<evidence type="ECO:0000256" key="7">
    <source>
        <dbReference type="ARBA" id="ARBA00023010"/>
    </source>
</evidence>
<evidence type="ECO:0000256" key="9">
    <source>
        <dbReference type="HAMAP-Rule" id="MF_01465"/>
    </source>
</evidence>
<keyword evidence="3 9" id="KW-0813">Transport</keyword>
<evidence type="ECO:0000256" key="10">
    <source>
        <dbReference type="RuleBase" id="RU000537"/>
    </source>
</evidence>
<keyword evidence="5 9" id="KW-0653">Protein transport</keyword>
<dbReference type="HAMAP" id="MF_01465">
    <property type="entry name" value="SecY"/>
    <property type="match status" value="1"/>
</dbReference>
<dbReference type="Gene3D" id="1.10.3370.10">
    <property type="entry name" value="SecY subunit domain"/>
    <property type="match status" value="1"/>
</dbReference>
<organism evidence="13 14">
    <name type="scientific">Mycoplasma mobile (strain ATCC 43663 / 163K / NCTC 11711)</name>
    <name type="common">Mesomycoplasma mobile</name>
    <dbReference type="NCBI Taxonomy" id="267748"/>
    <lineage>
        <taxon>Bacteria</taxon>
        <taxon>Bacillati</taxon>
        <taxon>Mycoplasmatota</taxon>
        <taxon>Mycoplasmoidales</taxon>
        <taxon>Metamycoplasmataceae</taxon>
        <taxon>Mesomycoplasma</taxon>
    </lineage>
</organism>
<dbReference type="GO" id="GO:0005886">
    <property type="term" value="C:plasma membrane"/>
    <property type="evidence" value="ECO:0007669"/>
    <property type="project" value="UniProtKB-SubCell"/>
</dbReference>